<proteinExistence type="predicted"/>
<dbReference type="EMBL" id="ABCJ01000002">
    <property type="protein sequence ID" value="EDM24063.1"/>
    <property type="molecule type" value="Genomic_DNA"/>
</dbReference>
<name>A0AAI9F2Q9_9BACT</name>
<accession>A0AAI9F2Q9</accession>
<reference evidence="4 6" key="2">
    <citation type="submission" date="2019-05" db="EMBL/GenBank/DDBJ databases">
        <title>A comparative analysis of the Nautiliaceae.</title>
        <authorList>
            <person name="Grosche A."/>
            <person name="Smedile F."/>
            <person name="Vetriani C."/>
        </authorList>
    </citation>
    <scope>NUCLEOTIDE SEQUENCE [LARGE SCALE GENOMIC DNA]</scope>
    <source>
        <strain evidence="4 6">TB-2</strain>
    </source>
</reference>
<dbReference type="PIRSF" id="PIRSF004976">
    <property type="entry name" value="ATPase_YdaO"/>
    <property type="match status" value="1"/>
</dbReference>
<evidence type="ECO:0000313" key="5">
    <source>
        <dbReference type="Proteomes" id="UP000003288"/>
    </source>
</evidence>
<dbReference type="EMBL" id="CP040463">
    <property type="protein sequence ID" value="QCT94424.1"/>
    <property type="molecule type" value="Genomic_DNA"/>
</dbReference>
<dbReference type="CDD" id="cd24138">
    <property type="entry name" value="TtcA-like"/>
    <property type="match status" value="1"/>
</dbReference>
<feature type="domain" description="tRNA(Ile)-lysidine/2-thiocytidine synthase N-terminal" evidence="2">
    <location>
        <begin position="36"/>
        <end position="200"/>
    </location>
</feature>
<dbReference type="Proteomes" id="UP000003288">
    <property type="component" value="Unassembled WGS sequence"/>
</dbReference>
<organism evidence="3 5">
    <name type="scientific">Caminibacter mediatlanticus TB-2</name>
    <dbReference type="NCBI Taxonomy" id="391592"/>
    <lineage>
        <taxon>Bacteria</taxon>
        <taxon>Pseudomonadati</taxon>
        <taxon>Campylobacterota</taxon>
        <taxon>Epsilonproteobacteria</taxon>
        <taxon>Nautiliales</taxon>
        <taxon>Nautiliaceae</taxon>
        <taxon>Caminibacter</taxon>
    </lineage>
</organism>
<evidence type="ECO:0000259" key="2">
    <source>
        <dbReference type="Pfam" id="PF01171"/>
    </source>
</evidence>
<evidence type="ECO:0000313" key="6">
    <source>
        <dbReference type="Proteomes" id="UP000306825"/>
    </source>
</evidence>
<dbReference type="GO" id="GO:0008033">
    <property type="term" value="P:tRNA processing"/>
    <property type="evidence" value="ECO:0007669"/>
    <property type="project" value="InterPro"/>
</dbReference>
<dbReference type="InterPro" id="IPR011063">
    <property type="entry name" value="TilS/TtcA_N"/>
</dbReference>
<dbReference type="Pfam" id="PF01171">
    <property type="entry name" value="ATP_bind_3"/>
    <property type="match status" value="1"/>
</dbReference>
<dbReference type="Proteomes" id="UP000306825">
    <property type="component" value="Chromosome"/>
</dbReference>
<dbReference type="GO" id="GO:0016740">
    <property type="term" value="F:transferase activity"/>
    <property type="evidence" value="ECO:0007669"/>
    <property type="project" value="UniProtKB-KW"/>
</dbReference>
<sequence>MEKKLNPIKDIFFSKKVTKFVGRVQGEFELIKENDKVLIALSGGKDSFVLLHVLKRMQLIAPFKFDLAAITIDAGTGIDYSPLKKWCDSFGIEYILYKTPILEIMNEKKRPGSSPCGFCARMRRGALYSKAKELGFNKLALGHHFDDAVETFFMSMFYNGMMKSMPPKYKANSGIEVIRPMIKVREKWIEYMVSKNNFPIINGEESCLALKDSEGVKIPYAREKVKNWLKKMEEEEPKFFQRMESAFENIECHTFFMKEFIK</sequence>
<dbReference type="SUPFAM" id="SSF52402">
    <property type="entry name" value="Adenine nucleotide alpha hydrolases-like"/>
    <property type="match status" value="1"/>
</dbReference>
<dbReference type="InterPro" id="IPR014729">
    <property type="entry name" value="Rossmann-like_a/b/a_fold"/>
</dbReference>
<keyword evidence="6" id="KW-1185">Reference proteome</keyword>
<reference evidence="3 5" key="1">
    <citation type="journal article" date="2011" name="Stand. Genomic Sci.">
        <title>Draft genome sequence of Caminibacter mediatlanticus strain TB-2, an epsilonproteobacterium isolated from a deep-sea hydrothermal vent.</title>
        <authorList>
            <person name="Giovannelli D."/>
            <person name="Ferriera S."/>
            <person name="Johnson J."/>
            <person name="Kravitz S."/>
            <person name="Perez-Rodriguez I."/>
            <person name="Ricci J."/>
            <person name="O'Brien C."/>
            <person name="Voordeckers J.W."/>
            <person name="Bini E."/>
            <person name="Vetriani C."/>
        </authorList>
    </citation>
    <scope>NUCLEOTIDE SEQUENCE [LARGE SCALE GENOMIC DNA]</scope>
    <source>
        <strain evidence="3 5">TB-2</strain>
    </source>
</reference>
<dbReference type="InterPro" id="IPR035107">
    <property type="entry name" value="tRNA_thiolation_TtcA_Ctu1"/>
</dbReference>
<keyword evidence="1" id="KW-0808">Transferase</keyword>
<gene>
    <name evidence="3" type="ORF">CMTB2_07406</name>
    <name evidence="4" type="ORF">FE773_04300</name>
</gene>
<dbReference type="RefSeq" id="WP_007474053.1">
    <property type="nucleotide sequence ID" value="NZ_ABCJ01000002.1"/>
</dbReference>
<dbReference type="PANTHER" id="PTHR43686:SF1">
    <property type="entry name" value="AMINOTRAN_5 DOMAIN-CONTAINING PROTEIN"/>
    <property type="match status" value="1"/>
</dbReference>
<evidence type="ECO:0000256" key="1">
    <source>
        <dbReference type="ARBA" id="ARBA00022679"/>
    </source>
</evidence>
<dbReference type="Gene3D" id="3.40.50.620">
    <property type="entry name" value="HUPs"/>
    <property type="match status" value="1"/>
</dbReference>
<evidence type="ECO:0000313" key="3">
    <source>
        <dbReference type="EMBL" id="EDM24063.1"/>
    </source>
</evidence>
<dbReference type="AlphaFoldDB" id="A0AAI9F2Q9"/>
<dbReference type="PANTHER" id="PTHR43686">
    <property type="entry name" value="SULFURTRANSFERASE-RELATED"/>
    <property type="match status" value="1"/>
</dbReference>
<protein>
    <submittedName>
        <fullName evidence="4">tRNA 2-thiocytidine(32) synthetase TtcA</fullName>
    </submittedName>
</protein>
<evidence type="ECO:0000313" key="4">
    <source>
        <dbReference type="EMBL" id="QCT94424.1"/>
    </source>
</evidence>